<organism evidence="1 2">
    <name type="scientific">Paenibacillus alvei</name>
    <name type="common">Bacillus alvei</name>
    <dbReference type="NCBI Taxonomy" id="44250"/>
    <lineage>
        <taxon>Bacteria</taxon>
        <taxon>Bacillati</taxon>
        <taxon>Bacillota</taxon>
        <taxon>Bacilli</taxon>
        <taxon>Bacillales</taxon>
        <taxon>Paenibacillaceae</taxon>
        <taxon>Paenibacillus</taxon>
    </lineage>
</organism>
<evidence type="ECO:0000313" key="2">
    <source>
        <dbReference type="Proteomes" id="UP000304148"/>
    </source>
</evidence>
<dbReference type="EMBL" id="LS992241">
    <property type="protein sequence ID" value="SYX85712.1"/>
    <property type="molecule type" value="Genomic_DNA"/>
</dbReference>
<name>A0A383RGK0_PAEAL</name>
<protein>
    <submittedName>
        <fullName evidence="1">Uncharacterized protein</fullName>
    </submittedName>
</protein>
<evidence type="ECO:0000313" key="1">
    <source>
        <dbReference type="EMBL" id="SYX85712.1"/>
    </source>
</evidence>
<proteinExistence type="predicted"/>
<accession>A0A383RGK0</accession>
<dbReference type="Proteomes" id="UP000304148">
    <property type="component" value="Chromosome"/>
</dbReference>
<dbReference type="AlphaFoldDB" id="A0A383RGK0"/>
<sequence length="74" mass="8876">MNPLYQMDEYAEEVLYFDEKTIELTSWNTNRQHVMKKTFVVRKRAITFLVGAVEIYVLYDINYSNSTCFLRDPI</sequence>
<gene>
    <name evidence="1" type="ORF">PBLR_14134</name>
</gene>
<reference evidence="2" key="1">
    <citation type="submission" date="2018-08" db="EMBL/GenBank/DDBJ databases">
        <authorList>
            <person name="Chevrot R."/>
        </authorList>
    </citation>
    <scope>NUCLEOTIDE SEQUENCE [LARGE SCALE GENOMIC DNA]</scope>
</reference>